<dbReference type="Proteomes" id="UP000319004">
    <property type="component" value="Chromosome"/>
</dbReference>
<dbReference type="Gene3D" id="1.10.3210.10">
    <property type="entry name" value="Hypothetical protein af1432"/>
    <property type="match status" value="1"/>
</dbReference>
<protein>
    <submittedName>
        <fullName evidence="4">Hydrogenase transcriptional regulatory protein hupR1</fullName>
    </submittedName>
</protein>
<dbReference type="GO" id="GO:0000160">
    <property type="term" value="P:phosphorelay signal transduction system"/>
    <property type="evidence" value="ECO:0007669"/>
    <property type="project" value="InterPro"/>
</dbReference>
<dbReference type="InterPro" id="IPR011006">
    <property type="entry name" value="CheY-like_superfamily"/>
</dbReference>
<dbReference type="OrthoDB" id="9788446at2"/>
<dbReference type="PANTHER" id="PTHR33525:SF3">
    <property type="entry name" value="RIBONUCLEASE Y"/>
    <property type="match status" value="1"/>
</dbReference>
<dbReference type="InterPro" id="IPR006675">
    <property type="entry name" value="HDIG_dom"/>
</dbReference>
<comment type="caution">
    <text evidence="1">Lacks conserved residue(s) required for the propagation of feature annotation.</text>
</comment>
<dbReference type="InterPro" id="IPR052340">
    <property type="entry name" value="RNase_Y/CdgJ"/>
</dbReference>
<evidence type="ECO:0000259" key="3">
    <source>
        <dbReference type="PROSITE" id="PS51833"/>
    </source>
</evidence>
<feature type="domain" description="Response regulatory" evidence="2">
    <location>
        <begin position="2"/>
        <end position="117"/>
    </location>
</feature>
<evidence type="ECO:0000259" key="2">
    <source>
        <dbReference type="PROSITE" id="PS50110"/>
    </source>
</evidence>
<gene>
    <name evidence="4" type="primary">hupR1_1</name>
    <name evidence="4" type="ORF">Enr13x_70400</name>
</gene>
<dbReference type="PROSITE" id="PS50110">
    <property type="entry name" value="RESPONSE_REGULATORY"/>
    <property type="match status" value="1"/>
</dbReference>
<evidence type="ECO:0000313" key="5">
    <source>
        <dbReference type="Proteomes" id="UP000319004"/>
    </source>
</evidence>
<dbReference type="InterPro" id="IPR001789">
    <property type="entry name" value="Sig_transdc_resp-reg_receiver"/>
</dbReference>
<keyword evidence="5" id="KW-1185">Reference proteome</keyword>
<dbReference type="RefSeq" id="WP_145391216.1">
    <property type="nucleotide sequence ID" value="NZ_CP037423.1"/>
</dbReference>
<feature type="domain" description="HDOD" evidence="3">
    <location>
        <begin position="138"/>
        <end position="334"/>
    </location>
</feature>
<dbReference type="SUPFAM" id="SSF109604">
    <property type="entry name" value="HD-domain/PDEase-like"/>
    <property type="match status" value="1"/>
</dbReference>
<evidence type="ECO:0000313" key="4">
    <source>
        <dbReference type="EMBL" id="QDV47131.1"/>
    </source>
</evidence>
<dbReference type="PANTHER" id="PTHR33525">
    <property type="match status" value="1"/>
</dbReference>
<dbReference type="Pfam" id="PF08668">
    <property type="entry name" value="HDOD"/>
    <property type="match status" value="1"/>
</dbReference>
<evidence type="ECO:0000256" key="1">
    <source>
        <dbReference type="PROSITE-ProRule" id="PRU00169"/>
    </source>
</evidence>
<dbReference type="CDD" id="cd00077">
    <property type="entry name" value="HDc"/>
    <property type="match status" value="1"/>
</dbReference>
<dbReference type="NCBIfam" id="TIGR00277">
    <property type="entry name" value="HDIG"/>
    <property type="match status" value="1"/>
</dbReference>
<dbReference type="KEGG" id="snep:Enr13x_70400"/>
<organism evidence="4 5">
    <name type="scientific">Stieleria neptunia</name>
    <dbReference type="NCBI Taxonomy" id="2527979"/>
    <lineage>
        <taxon>Bacteria</taxon>
        <taxon>Pseudomonadati</taxon>
        <taxon>Planctomycetota</taxon>
        <taxon>Planctomycetia</taxon>
        <taxon>Pirellulales</taxon>
        <taxon>Pirellulaceae</taxon>
        <taxon>Stieleria</taxon>
    </lineage>
</organism>
<name>A0A518I222_9BACT</name>
<dbReference type="AlphaFoldDB" id="A0A518I222"/>
<dbReference type="PROSITE" id="PS51833">
    <property type="entry name" value="HDOD"/>
    <property type="match status" value="1"/>
</dbReference>
<accession>A0A518I222</accession>
<dbReference type="SMART" id="SM00448">
    <property type="entry name" value="REC"/>
    <property type="match status" value="1"/>
</dbReference>
<reference evidence="4 5" key="1">
    <citation type="submission" date="2019-03" db="EMBL/GenBank/DDBJ databases">
        <title>Deep-cultivation of Planctomycetes and their phenomic and genomic characterization uncovers novel biology.</title>
        <authorList>
            <person name="Wiegand S."/>
            <person name="Jogler M."/>
            <person name="Boedeker C."/>
            <person name="Pinto D."/>
            <person name="Vollmers J."/>
            <person name="Rivas-Marin E."/>
            <person name="Kohn T."/>
            <person name="Peeters S.H."/>
            <person name="Heuer A."/>
            <person name="Rast P."/>
            <person name="Oberbeckmann S."/>
            <person name="Bunk B."/>
            <person name="Jeske O."/>
            <person name="Meyerdierks A."/>
            <person name="Storesund J.E."/>
            <person name="Kallscheuer N."/>
            <person name="Luecker S."/>
            <person name="Lage O.M."/>
            <person name="Pohl T."/>
            <person name="Merkel B.J."/>
            <person name="Hornburger P."/>
            <person name="Mueller R.-W."/>
            <person name="Bruemmer F."/>
            <person name="Labrenz M."/>
            <person name="Spormann A.M."/>
            <person name="Op den Camp H."/>
            <person name="Overmann J."/>
            <person name="Amann R."/>
            <person name="Jetten M.S.M."/>
            <person name="Mascher T."/>
            <person name="Medema M.H."/>
            <person name="Devos D.P."/>
            <person name="Kaster A.-K."/>
            <person name="Ovreas L."/>
            <person name="Rohde M."/>
            <person name="Galperin M.Y."/>
            <person name="Jogler C."/>
        </authorList>
    </citation>
    <scope>NUCLEOTIDE SEQUENCE [LARGE SCALE GENOMIC DNA]</scope>
    <source>
        <strain evidence="4 5">Enr13</strain>
    </source>
</reference>
<dbReference type="Pfam" id="PF00072">
    <property type="entry name" value="Response_reg"/>
    <property type="match status" value="1"/>
</dbReference>
<dbReference type="InterPro" id="IPR013976">
    <property type="entry name" value="HDOD"/>
</dbReference>
<dbReference type="SUPFAM" id="SSF52172">
    <property type="entry name" value="CheY-like"/>
    <property type="match status" value="1"/>
</dbReference>
<dbReference type="EMBL" id="CP037423">
    <property type="protein sequence ID" value="QDV47131.1"/>
    <property type="molecule type" value="Genomic_DNA"/>
</dbReference>
<dbReference type="InterPro" id="IPR003607">
    <property type="entry name" value="HD/PDEase_dom"/>
</dbReference>
<sequence>MKILLVDDEERAVRGVSRWIAGEIGQWEVVTAASGADALRLLESGDFNVIVSEMRMTGMDGAELLSLVEQRHPDVFRVVLSGQADRNTVLSAVQPMHQFLSKPCDLNVLIDVIKRAETFQATIASAAVLDAIGQANGLPSVPGIVSEINDALASENWNTQSIANIIKKDPLLSARILQVANSAIFALPHPVLDVVQGVSLVGAEVIQGLALSQAIQLRNVKDSALLSTNALFDHSFQVAVLAKTFSRHVLQGDDTCASVFSGALLHDIGKLILMDAFPDQYSKLLSIAATEHRPLWQLELDQLGASHQGVGAYLLALWGVPAAIVEIVASHHSFEVCSRRNLPCQVVYAANWLCHGGDEDLIERELESANHNEQATLFAQHLLSWKGDALEHADMASPTRNHR</sequence>
<dbReference type="Gene3D" id="3.40.50.2300">
    <property type="match status" value="1"/>
</dbReference>
<proteinExistence type="predicted"/>